<dbReference type="PANTHER" id="PTHR30441">
    <property type="entry name" value="DUF748 DOMAIN-CONTAINING PROTEIN"/>
    <property type="match status" value="1"/>
</dbReference>
<sequence>MTALVGPYFVDWTNYRTTFEREGSRYLGVPVTVAGKAELRILPTPTLSFTDVRIGNEGKAQVSVERFRAELELSSLFSGRFQITQMDVERPTFRFDLADLSQPGAAGPERPPIDLANVGLANVSLTGGRADITDSRTGRRWHAEQVAAQISAQSLQGPGRMRAQFSLEGQPFDVDLGAGALTPAGDLPVKVSVTPASIPVSTLFDGRLRLAAGQVPSFTGTAALSGIKPPADEKHPSPWAALSATANMELDAQSLKLPQIKVNYGPPGRALILEGKATAALGPAARFDASIGTNQIDVDRALGGSVDDPVSVETALDRLVALARAAPLPPVPGTLSLAAKSVVIGGNVMQNVAAEIAPEKGGWRLSRASALLPGNTQASLSGGLLPGEETAFQGHGKLTCDQPAAFAGWWQGNPAAAAGLSPFSVEADLDLRPRIQKLSSIKAGLGEGQVRGAISFRHFPENNQTFVAANLQADRFDIDQGSALLHLVTGRQWRPDGTEMLLDLKTDKLVASGFEASKVAVQATMDANALDISNLSIGDFAGAQINAHGNIHDPLGKPQGRIDASVSAQDLKAAAAFLTTVRPDNPAALRFAALAPALTPAKSDISFEIDDQEALSLNVNGTFAGTRVTLNASGKGSVNEPAAIKGRVDGVIAADDSVTLLRQFGLAPVPVERSGPANVKVSFSGALNSIGALNVQGDLAGIKASFDGTAGAVEGESVQISGRLDASTADIDPALMMAGMAVPDLGAGHSLALHGPLTGKGSALQLRLVSGTLNGADLKGSLAADLSAGQKLTGDISTGTVDLPELVGFFVGVPPRFIDGKWPDGSLSSALPGPVSVDLKVSAAKIDLGSGISGSDAAMNLGYAGGKLDIGQLTASLAGGQLKGMLQSGMNNGEANVTLRASLNGARLGDLVWAQGGKPVGSGTVAGSLDVSSHGRSIAELVSALNGGGTLTLDGAVFPAINPAAFRNTIHAVDAGLAINKDTIGKTFGSTFGNGSIAVPHATGSFSVGSGEIRIPALSFTAQPLTGLATATLDLDSMHLASSWSLKMPTTDKKLGETRPEVVLNFDGPAAAPRRSIDVGPLVSFLNVRALSRQVDEIETLQADIVEKQRLDRLMKLERQQAAQREVEAHPPKPEPAPAAEATPPPAAPDASSASPSAASRPAMPETQPDSRQANPPSQPPQAETAPPPTPEPRPTPRVPAPAAGTRNVEQDSEKLDQILRKSFPLQDSSPLRDLGPSHDPGAASGGPAAGTPPG</sequence>
<feature type="compositionally biased region" description="Basic and acidic residues" evidence="1">
    <location>
        <begin position="1120"/>
        <end position="1133"/>
    </location>
</feature>
<feature type="compositionally biased region" description="Basic and acidic residues" evidence="1">
    <location>
        <begin position="1209"/>
        <end position="1220"/>
    </location>
</feature>
<evidence type="ECO:0000313" key="4">
    <source>
        <dbReference type="Proteomes" id="UP000199647"/>
    </source>
</evidence>
<feature type="region of interest" description="Disordered" evidence="1">
    <location>
        <begin position="1120"/>
        <end position="1255"/>
    </location>
</feature>
<dbReference type="GO" id="GO:0005886">
    <property type="term" value="C:plasma membrane"/>
    <property type="evidence" value="ECO:0007669"/>
    <property type="project" value="TreeGrafter"/>
</dbReference>
<dbReference type="AlphaFoldDB" id="A0A1H9FNR9"/>
<feature type="domain" description="AsmA" evidence="2">
    <location>
        <begin position="827"/>
        <end position="1016"/>
    </location>
</feature>
<gene>
    <name evidence="3" type="ORF">SAMN05216548_104168</name>
</gene>
<organism evidence="3 4">
    <name type="scientific">Faunimonas pinastri</name>
    <dbReference type="NCBI Taxonomy" id="1855383"/>
    <lineage>
        <taxon>Bacteria</taxon>
        <taxon>Pseudomonadati</taxon>
        <taxon>Pseudomonadota</taxon>
        <taxon>Alphaproteobacteria</taxon>
        <taxon>Hyphomicrobiales</taxon>
        <taxon>Afifellaceae</taxon>
        <taxon>Faunimonas</taxon>
    </lineage>
</organism>
<accession>A0A1H9FNR9</accession>
<feature type="compositionally biased region" description="Pro residues" evidence="1">
    <location>
        <begin position="1186"/>
        <end position="1200"/>
    </location>
</feature>
<dbReference type="STRING" id="1855383.SAMN05216548_104168"/>
<reference evidence="3 4" key="1">
    <citation type="submission" date="2016-10" db="EMBL/GenBank/DDBJ databases">
        <authorList>
            <person name="de Groot N.N."/>
        </authorList>
    </citation>
    <scope>NUCLEOTIDE SEQUENCE [LARGE SCALE GENOMIC DNA]</scope>
    <source>
        <strain evidence="3 4">A52C2</strain>
    </source>
</reference>
<keyword evidence="4" id="KW-1185">Reference proteome</keyword>
<dbReference type="GO" id="GO:0090313">
    <property type="term" value="P:regulation of protein targeting to membrane"/>
    <property type="evidence" value="ECO:0007669"/>
    <property type="project" value="TreeGrafter"/>
</dbReference>
<dbReference type="InterPro" id="IPR007844">
    <property type="entry name" value="AsmA"/>
</dbReference>
<proteinExistence type="predicted"/>
<feature type="domain" description="AsmA" evidence="2">
    <location>
        <begin position="3"/>
        <end position="95"/>
    </location>
</feature>
<evidence type="ECO:0000259" key="2">
    <source>
        <dbReference type="Pfam" id="PF05170"/>
    </source>
</evidence>
<dbReference type="Proteomes" id="UP000199647">
    <property type="component" value="Unassembled WGS sequence"/>
</dbReference>
<dbReference type="OrthoDB" id="9816380at2"/>
<dbReference type="InterPro" id="IPR052894">
    <property type="entry name" value="AsmA-related"/>
</dbReference>
<dbReference type="PANTHER" id="PTHR30441:SF4">
    <property type="entry name" value="PROTEIN ASMA"/>
    <property type="match status" value="1"/>
</dbReference>
<feature type="compositionally biased region" description="Low complexity" evidence="1">
    <location>
        <begin position="1149"/>
        <end position="1166"/>
    </location>
</feature>
<evidence type="ECO:0000256" key="1">
    <source>
        <dbReference type="SAM" id="MobiDB-lite"/>
    </source>
</evidence>
<name>A0A1H9FNR9_9HYPH</name>
<protein>
    <submittedName>
        <fullName evidence="3">AsmA family protein</fullName>
    </submittedName>
</protein>
<dbReference type="Pfam" id="PF05170">
    <property type="entry name" value="AsmA"/>
    <property type="match status" value="2"/>
</dbReference>
<evidence type="ECO:0000313" key="3">
    <source>
        <dbReference type="EMBL" id="SEQ39489.1"/>
    </source>
</evidence>
<dbReference type="EMBL" id="FOFG01000004">
    <property type="protein sequence ID" value="SEQ39489.1"/>
    <property type="molecule type" value="Genomic_DNA"/>
</dbReference>